<sequence length="631" mass="69736">MELVASNRVASLLDRGIYLYHVCYEVPDLFAAMEALMAKGASVISDPKPAPLFHHRRVTFLDTPLGLVELLEERPSIPVDESEKSRKPEPPPRETIAIAATFTAEPLKDSLDFWMEELGLPFGVAFAPYNQVFQQLLDPASVLARNESGIDVVLARFQDWGNAEDETIACDEIERNVRQFAQALESAATRGTYIVCVCPVPPDTKHGDFYRRMEDLLASESNRIANLQLIGSEDSMKTYPVPRFDDPHGEAIGHIPYTPLFFTAIGALIARRIHAALRDPYKVIVLDCDNTLWQGVCAEDGASGVAIGAPHLALQRFMIARQQAGKLLCLCSKNREADVLAVFDERPEMLLGREHLVSWPYPGPYPGAKPRPRTMLDKPRCNPNFSTGLQRNYATRNGFWRGSRPGADTPGTPPRPTSPPTPKEQLLAEIWIDVLGLDRVGIHDNFFRLGVTRCWVLRSYRAFATRLPSDYRCTCCSNYPPSPSWPRDSMSHLATLPCHPSPPWTARSRCHCPSPSNGCGFWIAWKGKAPPTISSPRCASTGIWICRPWNAASRPWWRATTARALAAAARAIRGFRPLAAAMACGGSARQTTRVLERATRRRAGVIGSAQRPSAPAGAALSRGEPLLFAPR</sequence>
<dbReference type="Gene3D" id="3.40.50.1110">
    <property type="entry name" value="SGNH hydrolase"/>
    <property type="match status" value="1"/>
</dbReference>
<dbReference type="GO" id="GO:0016788">
    <property type="term" value="F:hydrolase activity, acting on ester bonds"/>
    <property type="evidence" value="ECO:0007669"/>
    <property type="project" value="UniProtKB-ARBA"/>
</dbReference>
<dbReference type="InterPro" id="IPR023214">
    <property type="entry name" value="HAD_sf"/>
</dbReference>
<dbReference type="Gene3D" id="3.10.180.10">
    <property type="entry name" value="2,3-Dihydroxybiphenyl 1,2-Dioxygenase, domain 1"/>
    <property type="match status" value="1"/>
</dbReference>
<dbReference type="InterPro" id="IPR036736">
    <property type="entry name" value="ACP-like_sf"/>
</dbReference>
<dbReference type="InterPro" id="IPR036514">
    <property type="entry name" value="SGNH_hydro_sf"/>
</dbReference>
<dbReference type="AlphaFoldDB" id="A0A450UMG1"/>
<accession>A0A450UMG1</accession>
<evidence type="ECO:0000313" key="2">
    <source>
        <dbReference type="EMBL" id="VFJ93726.1"/>
    </source>
</evidence>
<dbReference type="InterPro" id="IPR029068">
    <property type="entry name" value="Glyas_Bleomycin-R_OHBP_Dase"/>
</dbReference>
<dbReference type="EMBL" id="CAADFH010000033">
    <property type="protein sequence ID" value="VFJ93726.1"/>
    <property type="molecule type" value="Genomic_DNA"/>
</dbReference>
<organism evidence="2">
    <name type="scientific">Candidatus Kentrum sp. LFY</name>
    <dbReference type="NCBI Taxonomy" id="2126342"/>
    <lineage>
        <taxon>Bacteria</taxon>
        <taxon>Pseudomonadati</taxon>
        <taxon>Pseudomonadota</taxon>
        <taxon>Gammaproteobacteria</taxon>
        <taxon>Candidatus Kentrum</taxon>
    </lineage>
</organism>
<dbReference type="SUPFAM" id="SSF47336">
    <property type="entry name" value="ACP-like"/>
    <property type="match status" value="1"/>
</dbReference>
<dbReference type="Gene3D" id="3.40.50.1000">
    <property type="entry name" value="HAD superfamily/HAD-like"/>
    <property type="match status" value="1"/>
</dbReference>
<gene>
    <name evidence="2" type="ORF">BECKLFY1418A_GA0070994_103333</name>
</gene>
<feature type="compositionally biased region" description="Pro residues" evidence="1">
    <location>
        <begin position="411"/>
        <end position="422"/>
    </location>
</feature>
<reference evidence="2" key="1">
    <citation type="submission" date="2019-02" db="EMBL/GenBank/DDBJ databases">
        <authorList>
            <person name="Gruber-Vodicka R. H."/>
            <person name="Seah K. B. B."/>
        </authorList>
    </citation>
    <scope>NUCLEOTIDE SEQUENCE</scope>
    <source>
        <strain evidence="2">BECK_M6</strain>
    </source>
</reference>
<name>A0A450UMG1_9GAMM</name>
<feature type="region of interest" description="Disordered" evidence="1">
    <location>
        <begin position="400"/>
        <end position="422"/>
    </location>
</feature>
<protein>
    <submittedName>
        <fullName evidence="2">FkbH-like domain-containing protein</fullName>
    </submittedName>
</protein>
<proteinExistence type="predicted"/>
<feature type="region of interest" description="Disordered" evidence="1">
    <location>
        <begin position="605"/>
        <end position="631"/>
    </location>
</feature>
<evidence type="ECO:0000256" key="1">
    <source>
        <dbReference type="SAM" id="MobiDB-lite"/>
    </source>
</evidence>
<dbReference type="SUPFAM" id="SSF54593">
    <property type="entry name" value="Glyoxalase/Bleomycin resistance protein/Dihydroxybiphenyl dioxygenase"/>
    <property type="match status" value="1"/>
</dbReference>
<dbReference type="Gene3D" id="1.10.1200.10">
    <property type="entry name" value="ACP-like"/>
    <property type="match status" value="1"/>
</dbReference>